<organism evidence="1 2">
    <name type="scientific">Scutellospora calospora</name>
    <dbReference type="NCBI Taxonomy" id="85575"/>
    <lineage>
        <taxon>Eukaryota</taxon>
        <taxon>Fungi</taxon>
        <taxon>Fungi incertae sedis</taxon>
        <taxon>Mucoromycota</taxon>
        <taxon>Glomeromycotina</taxon>
        <taxon>Glomeromycetes</taxon>
        <taxon>Diversisporales</taxon>
        <taxon>Gigasporaceae</taxon>
        <taxon>Scutellospora</taxon>
    </lineage>
</organism>
<accession>A0ACA9KYU0</accession>
<evidence type="ECO:0000313" key="2">
    <source>
        <dbReference type="Proteomes" id="UP000789860"/>
    </source>
</evidence>
<dbReference type="Proteomes" id="UP000789860">
    <property type="component" value="Unassembled WGS sequence"/>
</dbReference>
<proteinExistence type="predicted"/>
<gene>
    <name evidence="1" type="ORF">SCALOS_LOCUS3257</name>
</gene>
<reference evidence="1" key="1">
    <citation type="submission" date="2021-06" db="EMBL/GenBank/DDBJ databases">
        <authorList>
            <person name="Kallberg Y."/>
            <person name="Tangrot J."/>
            <person name="Rosling A."/>
        </authorList>
    </citation>
    <scope>NUCLEOTIDE SEQUENCE</scope>
    <source>
        <strain evidence="1">AU212A</strain>
    </source>
</reference>
<name>A0ACA9KYU0_9GLOM</name>
<sequence length="161" mass="18570">MKVALTINICTNDSMVNRAQGTLYEIVYDVTLLIIKNVNDKEEKIIIFNKPPKYIIIEILSQKPNTYDGLLLNYRKQLPITLAFAITKFKYQGATLKKAIVDLDGGNKRVGIYVILSRVQKLEDIMILQPFDWSKLNVTIDSNLKKELKRFEKLLKISYMA</sequence>
<keyword evidence="2" id="KW-1185">Reference proteome</keyword>
<comment type="caution">
    <text evidence="1">The sequence shown here is derived from an EMBL/GenBank/DDBJ whole genome shotgun (WGS) entry which is preliminary data.</text>
</comment>
<dbReference type="EMBL" id="CAJVPM010003436">
    <property type="protein sequence ID" value="CAG8501356.1"/>
    <property type="molecule type" value="Genomic_DNA"/>
</dbReference>
<protein>
    <submittedName>
        <fullName evidence="1">385_t:CDS:1</fullName>
    </submittedName>
</protein>
<evidence type="ECO:0000313" key="1">
    <source>
        <dbReference type="EMBL" id="CAG8501356.1"/>
    </source>
</evidence>